<reference evidence="1" key="2">
    <citation type="submission" date="2025-08" db="UniProtKB">
        <authorList>
            <consortium name="Ensembl"/>
        </authorList>
    </citation>
    <scope>IDENTIFICATION</scope>
</reference>
<evidence type="ECO:0000313" key="2">
    <source>
        <dbReference type="Proteomes" id="UP000001074"/>
    </source>
</evidence>
<dbReference type="EMBL" id="AAPE02045434">
    <property type="status" value="NOT_ANNOTATED_CDS"/>
    <property type="molecule type" value="Genomic_DNA"/>
</dbReference>
<accession>G1Q5B3</accession>
<sequence length="45" mass="5032">TVHLAISSFREIMLNPISLPGHSKPLNHGIYVEDVNVYFSKGRHG</sequence>
<evidence type="ECO:0000313" key="1">
    <source>
        <dbReference type="Ensembl" id="ENSMLUP00000018896.1"/>
    </source>
</evidence>
<dbReference type="InParanoid" id="G1Q5B3"/>
<dbReference type="HOGENOM" id="CLU_3193891_0_0_1"/>
<protein>
    <submittedName>
        <fullName evidence="1">Uncharacterized protein</fullName>
    </submittedName>
</protein>
<proteinExistence type="predicted"/>
<dbReference type="Ensembl" id="ENSMLUT00000027126.1">
    <property type="protein sequence ID" value="ENSMLUP00000018896.1"/>
    <property type="gene ID" value="ENSMLUG00000030118.1"/>
</dbReference>
<dbReference type="AlphaFoldDB" id="G1Q5B3"/>
<dbReference type="STRING" id="59463.ENSMLUP00000018896"/>
<keyword evidence="2" id="KW-1185">Reference proteome</keyword>
<name>G1Q5B3_MYOLU</name>
<dbReference type="Proteomes" id="UP000001074">
    <property type="component" value="Unassembled WGS sequence"/>
</dbReference>
<organism evidence="1 2">
    <name type="scientific">Myotis lucifugus</name>
    <name type="common">Little brown bat</name>
    <dbReference type="NCBI Taxonomy" id="59463"/>
    <lineage>
        <taxon>Eukaryota</taxon>
        <taxon>Metazoa</taxon>
        <taxon>Chordata</taxon>
        <taxon>Craniata</taxon>
        <taxon>Vertebrata</taxon>
        <taxon>Euteleostomi</taxon>
        <taxon>Mammalia</taxon>
        <taxon>Eutheria</taxon>
        <taxon>Laurasiatheria</taxon>
        <taxon>Chiroptera</taxon>
        <taxon>Yangochiroptera</taxon>
        <taxon>Vespertilionidae</taxon>
        <taxon>Myotis</taxon>
    </lineage>
</organism>
<reference evidence="1" key="3">
    <citation type="submission" date="2025-09" db="UniProtKB">
        <authorList>
            <consortium name="Ensembl"/>
        </authorList>
    </citation>
    <scope>IDENTIFICATION</scope>
</reference>
<reference evidence="1 2" key="1">
    <citation type="journal article" date="2011" name="Nature">
        <title>A high-resolution map of human evolutionary constraint using 29 mammals.</title>
        <authorList>
            <person name="Lindblad-Toh K."/>
            <person name="Garber M."/>
            <person name="Zuk O."/>
            <person name="Lin M.F."/>
            <person name="Parker B.J."/>
            <person name="Washietl S."/>
            <person name="Kheradpour P."/>
            <person name="Ernst J."/>
            <person name="Jordan G."/>
            <person name="Mauceli E."/>
            <person name="Ward L.D."/>
            <person name="Lowe C.B."/>
            <person name="Holloway A.K."/>
            <person name="Clamp M."/>
            <person name="Gnerre S."/>
            <person name="Alfoldi J."/>
            <person name="Beal K."/>
            <person name="Chang J."/>
            <person name="Clawson H."/>
            <person name="Cuff J."/>
            <person name="Di Palma F."/>
            <person name="Fitzgerald S."/>
            <person name="Flicek P."/>
            <person name="Guttman M."/>
            <person name="Hubisz M.J."/>
            <person name="Jaffe D.B."/>
            <person name="Jungreis I."/>
            <person name="Kent W.J."/>
            <person name="Kostka D."/>
            <person name="Lara M."/>
            <person name="Martins A.L."/>
            <person name="Massingham T."/>
            <person name="Moltke I."/>
            <person name="Raney B.J."/>
            <person name="Rasmussen M.D."/>
            <person name="Robinson J."/>
            <person name="Stark A."/>
            <person name="Vilella A.J."/>
            <person name="Wen J."/>
            <person name="Xie X."/>
            <person name="Zody M.C."/>
            <person name="Baldwin J."/>
            <person name="Bloom T."/>
            <person name="Chin C.W."/>
            <person name="Heiman D."/>
            <person name="Nicol R."/>
            <person name="Nusbaum C."/>
            <person name="Young S."/>
            <person name="Wilkinson J."/>
            <person name="Worley K.C."/>
            <person name="Kovar C.L."/>
            <person name="Muzny D.M."/>
            <person name="Gibbs R.A."/>
            <person name="Cree A."/>
            <person name="Dihn H.H."/>
            <person name="Fowler G."/>
            <person name="Jhangiani S."/>
            <person name="Joshi V."/>
            <person name="Lee S."/>
            <person name="Lewis L.R."/>
            <person name="Nazareth L.V."/>
            <person name="Okwuonu G."/>
            <person name="Santibanez J."/>
            <person name="Warren W.C."/>
            <person name="Mardis E.R."/>
            <person name="Weinstock G.M."/>
            <person name="Wilson R.K."/>
            <person name="Delehaunty K."/>
            <person name="Dooling D."/>
            <person name="Fronik C."/>
            <person name="Fulton L."/>
            <person name="Fulton B."/>
            <person name="Graves T."/>
            <person name="Minx P."/>
            <person name="Sodergren E."/>
            <person name="Birney E."/>
            <person name="Margulies E.H."/>
            <person name="Herrero J."/>
            <person name="Green E.D."/>
            <person name="Haussler D."/>
            <person name="Siepel A."/>
            <person name="Goldman N."/>
            <person name="Pollard K.S."/>
            <person name="Pedersen J.S."/>
            <person name="Lander E.S."/>
            <person name="Kellis M."/>
        </authorList>
    </citation>
    <scope>NUCLEOTIDE SEQUENCE [LARGE SCALE GENOMIC DNA]</scope>
</reference>